<keyword evidence="2" id="KW-1133">Transmembrane helix</keyword>
<comment type="caution">
    <text evidence="4">The sequence shown here is derived from an EMBL/GenBank/DDBJ whole genome shotgun (WGS) entry which is preliminary data.</text>
</comment>
<feature type="domain" description="DUF6287" evidence="3">
    <location>
        <begin position="161"/>
        <end position="193"/>
    </location>
</feature>
<reference evidence="4 5" key="1">
    <citation type="submission" date="2019-04" db="EMBL/GenBank/DDBJ databases">
        <title>Genome analysis of Streptococcus suis strain WUSS327.</title>
        <authorList>
            <person name="Chen H."/>
            <person name="Gao X."/>
            <person name="Wu Z."/>
        </authorList>
    </citation>
    <scope>NUCLEOTIDE SEQUENCE [LARGE SCALE GENOMIC DNA]</scope>
    <source>
        <strain evidence="4 5">WUSS327</strain>
    </source>
</reference>
<dbReference type="EMBL" id="SSXL01000016">
    <property type="protein sequence ID" value="TII02195.1"/>
    <property type="molecule type" value="Genomic_DNA"/>
</dbReference>
<proteinExistence type="predicted"/>
<protein>
    <recommendedName>
        <fullName evidence="3">DUF6287 domain-containing protein</fullName>
    </recommendedName>
</protein>
<evidence type="ECO:0000256" key="2">
    <source>
        <dbReference type="SAM" id="Phobius"/>
    </source>
</evidence>
<accession>A0A4V4RYU2</accession>
<feature type="compositionally biased region" description="Polar residues" evidence="1">
    <location>
        <begin position="98"/>
        <end position="120"/>
    </location>
</feature>
<evidence type="ECO:0000313" key="5">
    <source>
        <dbReference type="Proteomes" id="UP000309259"/>
    </source>
</evidence>
<feature type="transmembrane region" description="Helical" evidence="2">
    <location>
        <begin position="72"/>
        <end position="90"/>
    </location>
</feature>
<dbReference type="InterPro" id="IPR046254">
    <property type="entry name" value="DUF6287"/>
</dbReference>
<evidence type="ECO:0000313" key="4">
    <source>
        <dbReference type="EMBL" id="TII02195.1"/>
    </source>
</evidence>
<dbReference type="RefSeq" id="WP_136647928.1">
    <property type="nucleotide sequence ID" value="NZ_JAIMDZ010000016.1"/>
</dbReference>
<sequence length="390" mass="44118">MEKQYQVWRITEETIYLLENEKNIIEIPISLCETIPKEDEVVQIYYDESKYVILPVVSSVNPILSLLSRQKWLVIFLVLFMGIIVPFFVLEVGTNEDTSQTNINQSESSSVEKNTNSRMNSSSTDIEQSSSTAISASSSTTETQGYQDTDDTETIPSSDNSINIQELSQYNFASLRGLWRNGYGYELEFNENGLVSDDSTLDKLVAYGNRVSMLFNSVNGPSAVLQIYPKGTVMEINSPSFPNFVDPSDSTRDRIVGGQVPPTSDDDFFYRVQTTSGIKVSKEPVDITVEELSRRENDGELIDGQLFRLQVEAFHRDLWISTPDYVPSDINFSIILKSDTSRIAGYSVYARENEVENWRDGTIAEIVVEILKDEEGYDYPVVISSRVIRY</sequence>
<feature type="compositionally biased region" description="Low complexity" evidence="1">
    <location>
        <begin position="121"/>
        <end position="144"/>
    </location>
</feature>
<dbReference type="Proteomes" id="UP000309259">
    <property type="component" value="Unassembled WGS sequence"/>
</dbReference>
<keyword evidence="2" id="KW-0472">Membrane</keyword>
<feature type="region of interest" description="Disordered" evidence="1">
    <location>
        <begin position="98"/>
        <end position="160"/>
    </location>
</feature>
<keyword evidence="2" id="KW-0812">Transmembrane</keyword>
<dbReference type="Pfam" id="PF19804">
    <property type="entry name" value="DUF6287"/>
    <property type="match status" value="1"/>
</dbReference>
<evidence type="ECO:0000259" key="3">
    <source>
        <dbReference type="Pfam" id="PF19804"/>
    </source>
</evidence>
<dbReference type="AlphaFoldDB" id="A0A4V4RYU2"/>
<name>A0A4V4RYU2_STRSU</name>
<evidence type="ECO:0000256" key="1">
    <source>
        <dbReference type="SAM" id="MobiDB-lite"/>
    </source>
</evidence>
<gene>
    <name evidence="4" type="ORF">FAJ35_05460</name>
</gene>
<organism evidence="4 5">
    <name type="scientific">Streptococcus suis</name>
    <dbReference type="NCBI Taxonomy" id="1307"/>
    <lineage>
        <taxon>Bacteria</taxon>
        <taxon>Bacillati</taxon>
        <taxon>Bacillota</taxon>
        <taxon>Bacilli</taxon>
        <taxon>Lactobacillales</taxon>
        <taxon>Streptococcaceae</taxon>
        <taxon>Streptococcus</taxon>
    </lineage>
</organism>